<dbReference type="OrthoDB" id="5513277at2"/>
<dbReference type="Pfam" id="PF00561">
    <property type="entry name" value="Abhydrolase_1"/>
    <property type="match status" value="1"/>
</dbReference>
<dbReference type="InterPro" id="IPR050266">
    <property type="entry name" value="AB_hydrolase_sf"/>
</dbReference>
<organism evidence="2 3">
    <name type="scientific">Virgibacillus massiliensis</name>
    <dbReference type="NCBI Taxonomy" id="1462526"/>
    <lineage>
        <taxon>Bacteria</taxon>
        <taxon>Bacillati</taxon>
        <taxon>Bacillota</taxon>
        <taxon>Bacilli</taxon>
        <taxon>Bacillales</taxon>
        <taxon>Bacillaceae</taxon>
        <taxon>Virgibacillus</taxon>
    </lineage>
</organism>
<keyword evidence="3" id="KW-1185">Reference proteome</keyword>
<gene>
    <name evidence="2" type="primary">nap</name>
    <name evidence="2" type="ORF">BN990_01235</name>
</gene>
<dbReference type="Gene3D" id="3.40.50.1820">
    <property type="entry name" value="alpha/beta hydrolase"/>
    <property type="match status" value="1"/>
</dbReference>
<feature type="domain" description="AB hydrolase-1" evidence="1">
    <location>
        <begin position="54"/>
        <end position="270"/>
    </location>
</feature>
<dbReference type="GO" id="GO:0016020">
    <property type="term" value="C:membrane"/>
    <property type="evidence" value="ECO:0007669"/>
    <property type="project" value="TreeGrafter"/>
</dbReference>
<sequence length="292" mass="33792">MISESIYRWKHGKQRIQSYYESYLDTLAIEYKRTYVNTRYGKTHVLTTGPTNAKPIIILQGGNAINPMTLQWFRQLFKHYRIIAPDTIGHPGYSDEVRISAKDKSFANWILDIMSYFQVERSAFIGPSYGAGIILRLAANFPEKIDCAILVNPAGIHLGPKKDMVRKILIPLVRFHRTNSETHLQKITDHMSAGMMRQQDQQLIGEIFRYVKLERNMPKLTKRKELVNYQAPTMVITGESDVFFPGVKIFKTARSIIPNLISFHSYDMGHFPSDEYLSSINLDIKTFLTRYY</sequence>
<dbReference type="STRING" id="1462526.BN990_01235"/>
<dbReference type="EMBL" id="CCDP010000001">
    <property type="protein sequence ID" value="CDQ38955.1"/>
    <property type="molecule type" value="Genomic_DNA"/>
</dbReference>
<dbReference type="RefSeq" id="WP_038242932.1">
    <property type="nucleotide sequence ID" value="NZ_BNER01000003.1"/>
</dbReference>
<evidence type="ECO:0000313" key="3">
    <source>
        <dbReference type="Proteomes" id="UP000028875"/>
    </source>
</evidence>
<dbReference type="PRINTS" id="PR00111">
    <property type="entry name" value="ABHYDROLASE"/>
</dbReference>
<dbReference type="SUPFAM" id="SSF53474">
    <property type="entry name" value="alpha/beta-Hydrolases"/>
    <property type="match status" value="1"/>
</dbReference>
<name>A0A024Q9T5_9BACI</name>
<dbReference type="Proteomes" id="UP000028875">
    <property type="component" value="Unassembled WGS sequence"/>
</dbReference>
<accession>A0A024Q9T5</accession>
<proteinExistence type="predicted"/>
<dbReference type="PANTHER" id="PTHR43798:SF33">
    <property type="entry name" value="HYDROLASE, PUTATIVE (AFU_ORTHOLOGUE AFUA_2G14860)-RELATED"/>
    <property type="match status" value="1"/>
</dbReference>
<dbReference type="InterPro" id="IPR000073">
    <property type="entry name" value="AB_hydrolase_1"/>
</dbReference>
<dbReference type="eggNOG" id="COG0596">
    <property type="taxonomic scope" value="Bacteria"/>
</dbReference>
<protein>
    <submittedName>
        <fullName evidence="2">Putative carboxylesterase nap</fullName>
    </submittedName>
</protein>
<dbReference type="AlphaFoldDB" id="A0A024Q9T5"/>
<comment type="caution">
    <text evidence="2">The sequence shown here is derived from an EMBL/GenBank/DDBJ whole genome shotgun (WGS) entry which is preliminary data.</text>
</comment>
<dbReference type="InterPro" id="IPR029058">
    <property type="entry name" value="AB_hydrolase_fold"/>
</dbReference>
<evidence type="ECO:0000259" key="1">
    <source>
        <dbReference type="Pfam" id="PF00561"/>
    </source>
</evidence>
<dbReference type="PANTHER" id="PTHR43798">
    <property type="entry name" value="MONOACYLGLYCEROL LIPASE"/>
    <property type="match status" value="1"/>
</dbReference>
<reference evidence="2 3" key="1">
    <citation type="submission" date="2014-03" db="EMBL/GenBank/DDBJ databases">
        <authorList>
            <person name="Urmite Genomes U."/>
        </authorList>
    </citation>
    <scope>NUCLEOTIDE SEQUENCE [LARGE SCALE GENOMIC DNA]</scope>
    <source>
        <strain evidence="2 3">Vm-5</strain>
    </source>
</reference>
<evidence type="ECO:0000313" key="2">
    <source>
        <dbReference type="EMBL" id="CDQ38955.1"/>
    </source>
</evidence>
<reference evidence="3" key="2">
    <citation type="submission" date="2014-05" db="EMBL/GenBank/DDBJ databases">
        <title>Draft genome sequence of Virgibacillus massiliensis Vm-5.</title>
        <authorList>
            <person name="Khelaifia S."/>
            <person name="Croce O."/>
            <person name="Lagier J.C."/>
            <person name="Raoult D."/>
        </authorList>
    </citation>
    <scope>NUCLEOTIDE SEQUENCE [LARGE SCALE GENOMIC DNA]</scope>
    <source>
        <strain evidence="3">Vm-5</strain>
    </source>
</reference>